<feature type="transmembrane region" description="Helical" evidence="6">
    <location>
        <begin position="107"/>
        <end position="124"/>
    </location>
</feature>
<comment type="subcellular location">
    <subcellularLocation>
        <location evidence="1">Cell membrane</location>
        <topology evidence="1">Single-pass membrane protein</topology>
    </subcellularLocation>
</comment>
<evidence type="ECO:0000256" key="4">
    <source>
        <dbReference type="ARBA" id="ARBA00022989"/>
    </source>
</evidence>
<evidence type="ECO:0000256" key="2">
    <source>
        <dbReference type="ARBA" id="ARBA00022475"/>
    </source>
</evidence>
<keyword evidence="2" id="KW-1003">Cell membrane</keyword>
<organism evidence="8 9">
    <name type="scientific">Propionicimonas paludicola</name>
    <dbReference type="NCBI Taxonomy" id="185243"/>
    <lineage>
        <taxon>Bacteria</taxon>
        <taxon>Bacillati</taxon>
        <taxon>Actinomycetota</taxon>
        <taxon>Actinomycetes</taxon>
        <taxon>Propionibacteriales</taxon>
        <taxon>Nocardioidaceae</taxon>
        <taxon>Propionicimonas</taxon>
    </lineage>
</organism>
<reference evidence="8 9" key="1">
    <citation type="submission" date="2017-10" db="EMBL/GenBank/DDBJ databases">
        <title>Sequencing the genomes of 1000 actinobacteria strains.</title>
        <authorList>
            <person name="Klenk H.-P."/>
        </authorList>
    </citation>
    <scope>NUCLEOTIDE SEQUENCE [LARGE SCALE GENOMIC DNA]</scope>
    <source>
        <strain evidence="8 9">DSM 15597</strain>
    </source>
</reference>
<feature type="transmembrane region" description="Helical" evidence="6">
    <location>
        <begin position="268"/>
        <end position="287"/>
    </location>
</feature>
<dbReference type="PANTHER" id="PTHR33885">
    <property type="entry name" value="PHAGE SHOCK PROTEIN C"/>
    <property type="match status" value="1"/>
</dbReference>
<feature type="domain" description="Phage shock protein PspC N-terminal" evidence="7">
    <location>
        <begin position="10"/>
        <end position="64"/>
    </location>
</feature>
<keyword evidence="5 6" id="KW-0472">Membrane</keyword>
<dbReference type="GO" id="GO:0005886">
    <property type="term" value="C:plasma membrane"/>
    <property type="evidence" value="ECO:0007669"/>
    <property type="project" value="UniProtKB-SubCell"/>
</dbReference>
<evidence type="ECO:0000313" key="8">
    <source>
        <dbReference type="EMBL" id="PFG15810.1"/>
    </source>
</evidence>
<dbReference type="PANTHER" id="PTHR33885:SF3">
    <property type="entry name" value="PHAGE SHOCK PROTEIN C"/>
    <property type="match status" value="1"/>
</dbReference>
<name>A0A2A9CQ72_9ACTN</name>
<dbReference type="InterPro" id="IPR007168">
    <property type="entry name" value="Phageshock_PspC_N"/>
</dbReference>
<feature type="transmembrane region" description="Helical" evidence="6">
    <location>
        <begin position="38"/>
        <end position="61"/>
    </location>
</feature>
<dbReference type="InterPro" id="IPR052027">
    <property type="entry name" value="PspC"/>
</dbReference>
<gene>
    <name evidence="8" type="ORF">ATK74_0330</name>
</gene>
<feature type="transmembrane region" description="Helical" evidence="6">
    <location>
        <begin position="243"/>
        <end position="261"/>
    </location>
</feature>
<dbReference type="Pfam" id="PF04024">
    <property type="entry name" value="PspC"/>
    <property type="match status" value="1"/>
</dbReference>
<comment type="caution">
    <text evidence="8">The sequence shown here is derived from an EMBL/GenBank/DDBJ whole genome shotgun (WGS) entry which is preliminary data.</text>
</comment>
<feature type="transmembrane region" description="Helical" evidence="6">
    <location>
        <begin position="82"/>
        <end position="101"/>
    </location>
</feature>
<evidence type="ECO:0000259" key="7">
    <source>
        <dbReference type="Pfam" id="PF04024"/>
    </source>
</evidence>
<accession>A0A2A9CQ72</accession>
<keyword evidence="9" id="KW-1185">Reference proteome</keyword>
<keyword evidence="3 6" id="KW-0812">Transmembrane</keyword>
<evidence type="ECO:0000256" key="6">
    <source>
        <dbReference type="SAM" id="Phobius"/>
    </source>
</evidence>
<sequence length="404" mass="42239">MPDNLPVLITRPADTKMLAGVCAGVARRLGVDPTVVRVAAVLAAIFLGGLGIVAYLAGIALMPKDGQQVMPVQRWLPFTRSWPMAGVVVAVFAVSAVLLYAGGFSGVGIGPALIIFAIWFFGFRKRQPGASGHRPAEPTPFERASDAWRVRLAEQQTPGFENPGLLPSATTAMPPAQPAAFEQRWEQPYTNQPRDLVVTDNPAPEVRSHPRRPRGRWSGWLPALALAALGVGLVAAFGGVGPLPYVAAVLTGFGVGLVISSRRRRPPLLLPATLIAAIATTSLLFPVHPGKVGSFSDSYTTGAQIPGQIQYSAGDVRLDFSKLSLAEDKSVTIDVGAGQVDLVLPKNVRSQLVWSVGAGEYSDPGSPSISGAGISGSLGTDAPADAPTLTINLKVGVGEVKVVQ</sequence>
<dbReference type="Proteomes" id="UP000226079">
    <property type="component" value="Unassembled WGS sequence"/>
</dbReference>
<evidence type="ECO:0000256" key="3">
    <source>
        <dbReference type="ARBA" id="ARBA00022692"/>
    </source>
</evidence>
<evidence type="ECO:0000256" key="5">
    <source>
        <dbReference type="ARBA" id="ARBA00023136"/>
    </source>
</evidence>
<dbReference type="EMBL" id="PDJC01000001">
    <property type="protein sequence ID" value="PFG15810.1"/>
    <property type="molecule type" value="Genomic_DNA"/>
</dbReference>
<keyword evidence="4 6" id="KW-1133">Transmembrane helix</keyword>
<dbReference type="RefSeq" id="WP_169923687.1">
    <property type="nucleotide sequence ID" value="NZ_PDJC01000001.1"/>
</dbReference>
<evidence type="ECO:0000313" key="9">
    <source>
        <dbReference type="Proteomes" id="UP000226079"/>
    </source>
</evidence>
<protein>
    <submittedName>
        <fullName evidence="8">Phage shock protein C (PspC) family protein</fullName>
    </submittedName>
</protein>
<dbReference type="AlphaFoldDB" id="A0A2A9CQ72"/>
<evidence type="ECO:0000256" key="1">
    <source>
        <dbReference type="ARBA" id="ARBA00004162"/>
    </source>
</evidence>
<feature type="transmembrane region" description="Helical" evidence="6">
    <location>
        <begin position="217"/>
        <end position="237"/>
    </location>
</feature>
<proteinExistence type="predicted"/>